<dbReference type="SUPFAM" id="SSF51306">
    <property type="entry name" value="LexA/Signal peptidase"/>
    <property type="match status" value="1"/>
</dbReference>
<dbReference type="Gene3D" id="2.10.109.10">
    <property type="entry name" value="Umud Fragment, subunit A"/>
    <property type="match status" value="1"/>
</dbReference>
<feature type="region of interest" description="Disordered" evidence="8">
    <location>
        <begin position="1"/>
        <end position="33"/>
    </location>
</feature>
<evidence type="ECO:0000256" key="2">
    <source>
        <dbReference type="ARBA" id="ARBA00004401"/>
    </source>
</evidence>
<feature type="compositionally biased region" description="Basic and acidic residues" evidence="8">
    <location>
        <begin position="1"/>
        <end position="11"/>
    </location>
</feature>
<dbReference type="GO" id="GO:0006465">
    <property type="term" value="P:signal peptide processing"/>
    <property type="evidence" value="ECO:0007669"/>
    <property type="project" value="InterPro"/>
</dbReference>
<comment type="caution">
    <text evidence="10">The sequence shown here is derived from an EMBL/GenBank/DDBJ whole genome shotgun (WGS) entry which is preliminary data.</text>
</comment>
<sequence>MGDASARDRRAPSHGRAPHDGRHRLSQTDRPAGLGSSDIASAPIHAVGLIAENEPAPAPSRGLGKAMLSFARDLVIVAVLAIVMSMLIKTFLLRPFYIPSASMNDTLVVEDRVLVNLLVPDLVGIERGDIVVFEDPGGWLPVAAPAEKSPSQAAVDGALEFVGLKPEETSNHLIKRVIGLPGDVVSCCNEYGQVLINGLPIGEPYLLLEDGQAASGMPFEVTVPEGHLWVMGDNRYNSEDSRYHQDEPGGGFVPVDDVVGKAFLLNWPLDRFTFLGNYPEVFDRVPERTDQE</sequence>
<evidence type="ECO:0000259" key="9">
    <source>
        <dbReference type="Pfam" id="PF10502"/>
    </source>
</evidence>
<dbReference type="GO" id="GO:0009003">
    <property type="term" value="F:signal peptidase activity"/>
    <property type="evidence" value="ECO:0007669"/>
    <property type="project" value="UniProtKB-EC"/>
</dbReference>
<keyword evidence="7" id="KW-1133">Transmembrane helix</keyword>
<evidence type="ECO:0000256" key="4">
    <source>
        <dbReference type="ARBA" id="ARBA00013208"/>
    </source>
</evidence>
<feature type="active site" evidence="6">
    <location>
        <position position="175"/>
    </location>
</feature>
<dbReference type="CDD" id="cd06530">
    <property type="entry name" value="S26_SPase_I"/>
    <property type="match status" value="1"/>
</dbReference>
<evidence type="ECO:0000313" key="10">
    <source>
        <dbReference type="EMBL" id="MBB2957720.1"/>
    </source>
</evidence>
<comment type="similarity">
    <text evidence="3 7">Belongs to the peptidase S26 family.</text>
</comment>
<keyword evidence="7" id="KW-0645">Protease</keyword>
<keyword evidence="11" id="KW-1185">Reference proteome</keyword>
<evidence type="ECO:0000256" key="7">
    <source>
        <dbReference type="RuleBase" id="RU362042"/>
    </source>
</evidence>
<dbReference type="InterPro" id="IPR019758">
    <property type="entry name" value="Pept_S26A_signal_pept_1_CS"/>
</dbReference>
<name>A0A7W4UNK1_9MICO</name>
<comment type="catalytic activity">
    <reaction evidence="1 7">
        <text>Cleavage of hydrophobic, N-terminal signal or leader sequences from secreted and periplasmic proteins.</text>
        <dbReference type="EC" id="3.4.21.89"/>
    </reaction>
</comment>
<dbReference type="PROSITE" id="PS00761">
    <property type="entry name" value="SPASE_I_3"/>
    <property type="match status" value="1"/>
</dbReference>
<evidence type="ECO:0000256" key="5">
    <source>
        <dbReference type="ARBA" id="ARBA00022801"/>
    </source>
</evidence>
<dbReference type="RefSeq" id="WP_183624501.1">
    <property type="nucleotide sequence ID" value="NZ_JACHWJ010000002.1"/>
</dbReference>
<feature type="transmembrane region" description="Helical" evidence="7">
    <location>
        <begin position="74"/>
        <end position="97"/>
    </location>
</feature>
<dbReference type="GO" id="GO:0004252">
    <property type="term" value="F:serine-type endopeptidase activity"/>
    <property type="evidence" value="ECO:0007669"/>
    <property type="project" value="InterPro"/>
</dbReference>
<evidence type="ECO:0000256" key="8">
    <source>
        <dbReference type="SAM" id="MobiDB-lite"/>
    </source>
</evidence>
<organism evidence="10 11">
    <name type="scientific">Pseudoclavibacter helvolus</name>
    <dbReference type="NCBI Taxonomy" id="255205"/>
    <lineage>
        <taxon>Bacteria</taxon>
        <taxon>Bacillati</taxon>
        <taxon>Actinomycetota</taxon>
        <taxon>Actinomycetes</taxon>
        <taxon>Micrococcales</taxon>
        <taxon>Microbacteriaceae</taxon>
        <taxon>Pseudoclavibacter</taxon>
    </lineage>
</organism>
<dbReference type="InterPro" id="IPR000223">
    <property type="entry name" value="Pept_S26A_signal_pept_1"/>
</dbReference>
<dbReference type="Proteomes" id="UP000545286">
    <property type="component" value="Unassembled WGS sequence"/>
</dbReference>
<dbReference type="EC" id="3.4.21.89" evidence="4 7"/>
<dbReference type="AlphaFoldDB" id="A0A7W4UNK1"/>
<feature type="domain" description="Peptidase S26" evidence="9">
    <location>
        <begin position="73"/>
        <end position="267"/>
    </location>
</feature>
<keyword evidence="5 7" id="KW-0378">Hydrolase</keyword>
<evidence type="ECO:0000256" key="1">
    <source>
        <dbReference type="ARBA" id="ARBA00000677"/>
    </source>
</evidence>
<protein>
    <recommendedName>
        <fullName evidence="4 7">Signal peptidase I</fullName>
        <ecNumber evidence="4 7">3.4.21.89</ecNumber>
    </recommendedName>
</protein>
<dbReference type="NCBIfam" id="TIGR02227">
    <property type="entry name" value="sigpep_I_bact"/>
    <property type="match status" value="1"/>
</dbReference>
<evidence type="ECO:0000256" key="6">
    <source>
        <dbReference type="PIRSR" id="PIRSR600223-1"/>
    </source>
</evidence>
<evidence type="ECO:0000256" key="3">
    <source>
        <dbReference type="ARBA" id="ARBA00009370"/>
    </source>
</evidence>
<reference evidence="10 11" key="1">
    <citation type="submission" date="2020-08" db="EMBL/GenBank/DDBJ databases">
        <title>Sequencing the genomes of 1000 actinobacteria strains.</title>
        <authorList>
            <person name="Klenk H.-P."/>
        </authorList>
    </citation>
    <scope>NUCLEOTIDE SEQUENCE [LARGE SCALE GENOMIC DNA]</scope>
    <source>
        <strain evidence="10 11">DSM 20419</strain>
    </source>
</reference>
<comment type="subcellular location">
    <subcellularLocation>
        <location evidence="2">Cell membrane</location>
        <topology evidence="2">Single-pass type II membrane protein</topology>
    </subcellularLocation>
    <subcellularLocation>
        <location evidence="7">Membrane</location>
        <topology evidence="7">Single-pass type II membrane protein</topology>
    </subcellularLocation>
</comment>
<dbReference type="GO" id="GO:0005886">
    <property type="term" value="C:plasma membrane"/>
    <property type="evidence" value="ECO:0007669"/>
    <property type="project" value="UniProtKB-SubCell"/>
</dbReference>
<dbReference type="InterPro" id="IPR019533">
    <property type="entry name" value="Peptidase_S26"/>
</dbReference>
<dbReference type="PRINTS" id="PR00727">
    <property type="entry name" value="LEADERPTASE"/>
</dbReference>
<keyword evidence="7" id="KW-0472">Membrane</keyword>
<dbReference type="PANTHER" id="PTHR43390:SF1">
    <property type="entry name" value="CHLOROPLAST PROCESSING PEPTIDASE"/>
    <property type="match status" value="1"/>
</dbReference>
<dbReference type="InterPro" id="IPR036286">
    <property type="entry name" value="LexA/Signal_pep-like_sf"/>
</dbReference>
<proteinExistence type="inferred from homology"/>
<dbReference type="Pfam" id="PF10502">
    <property type="entry name" value="Peptidase_S26"/>
    <property type="match status" value="1"/>
</dbReference>
<dbReference type="PANTHER" id="PTHR43390">
    <property type="entry name" value="SIGNAL PEPTIDASE I"/>
    <property type="match status" value="1"/>
</dbReference>
<keyword evidence="7" id="KW-0812">Transmembrane</keyword>
<evidence type="ECO:0000313" key="11">
    <source>
        <dbReference type="Proteomes" id="UP000545286"/>
    </source>
</evidence>
<dbReference type="EMBL" id="JACHWJ010000002">
    <property type="protein sequence ID" value="MBB2957720.1"/>
    <property type="molecule type" value="Genomic_DNA"/>
</dbReference>
<gene>
    <name evidence="10" type="ORF">FHX72_001857</name>
</gene>
<accession>A0A7W4UNK1</accession>
<feature type="active site" evidence="6">
    <location>
        <position position="102"/>
    </location>
</feature>